<sequence length="74" mass="7992">MVGRGCAERRPHPVDARARPVVPAEPGRACTRAAEEAATEAVRGWSTVPGEGELRLLWERLARIAPDGPVRPGR</sequence>
<proteinExistence type="predicted"/>
<dbReference type="InterPro" id="IPR036388">
    <property type="entry name" value="WH-like_DNA-bd_sf"/>
</dbReference>
<reference evidence="2 3" key="1">
    <citation type="submission" date="2020-03" db="EMBL/GenBank/DDBJ databases">
        <title>WGS of actinomycetes isolated from Thailand.</title>
        <authorList>
            <person name="Thawai C."/>
        </authorList>
    </citation>
    <scope>NUCLEOTIDE SEQUENCE [LARGE SCALE GENOMIC DNA]</scope>
    <source>
        <strain evidence="2 3">SBST2-5</strain>
    </source>
</reference>
<dbReference type="SUPFAM" id="SSF46785">
    <property type="entry name" value="Winged helix' DNA-binding domain"/>
    <property type="match status" value="1"/>
</dbReference>
<protein>
    <recommendedName>
        <fullName evidence="4">Aldehyde dehydrogenase family protein</fullName>
    </recommendedName>
</protein>
<gene>
    <name evidence="2" type="ORF">HCJ93_21300</name>
</gene>
<accession>A0ABX1ACZ6</accession>
<evidence type="ECO:0000313" key="2">
    <source>
        <dbReference type="EMBL" id="NJP52524.1"/>
    </source>
</evidence>
<dbReference type="Proteomes" id="UP000730591">
    <property type="component" value="Unassembled WGS sequence"/>
</dbReference>
<feature type="compositionally biased region" description="Basic and acidic residues" evidence="1">
    <location>
        <begin position="1"/>
        <end position="18"/>
    </location>
</feature>
<evidence type="ECO:0000313" key="3">
    <source>
        <dbReference type="Proteomes" id="UP000730591"/>
    </source>
</evidence>
<keyword evidence="3" id="KW-1185">Reference proteome</keyword>
<dbReference type="Gene3D" id="1.10.10.10">
    <property type="entry name" value="Winged helix-like DNA-binding domain superfamily/Winged helix DNA-binding domain"/>
    <property type="match status" value="1"/>
</dbReference>
<comment type="caution">
    <text evidence="2">The sequence shown here is derived from an EMBL/GenBank/DDBJ whole genome shotgun (WGS) entry which is preliminary data.</text>
</comment>
<evidence type="ECO:0008006" key="4">
    <source>
        <dbReference type="Google" id="ProtNLM"/>
    </source>
</evidence>
<dbReference type="EMBL" id="JAATEM010000026">
    <property type="protein sequence ID" value="NJP52524.1"/>
    <property type="molecule type" value="Genomic_DNA"/>
</dbReference>
<evidence type="ECO:0000256" key="1">
    <source>
        <dbReference type="SAM" id="MobiDB-lite"/>
    </source>
</evidence>
<dbReference type="InterPro" id="IPR036390">
    <property type="entry name" value="WH_DNA-bd_sf"/>
</dbReference>
<feature type="region of interest" description="Disordered" evidence="1">
    <location>
        <begin position="1"/>
        <end position="21"/>
    </location>
</feature>
<organism evidence="2 3">
    <name type="scientific">Streptomyces composti</name>
    <dbReference type="NCBI Taxonomy" id="2720025"/>
    <lineage>
        <taxon>Bacteria</taxon>
        <taxon>Bacillati</taxon>
        <taxon>Actinomycetota</taxon>
        <taxon>Actinomycetes</taxon>
        <taxon>Kitasatosporales</taxon>
        <taxon>Streptomycetaceae</taxon>
        <taxon>Streptomyces</taxon>
    </lineage>
</organism>
<name>A0ABX1ACZ6_9ACTN</name>